<name>A0A1I6SNP7_9CAUL</name>
<dbReference type="PRINTS" id="PR00702">
    <property type="entry name" value="ACRIFLAVINRP"/>
</dbReference>
<feature type="region of interest" description="Disordered" evidence="10">
    <location>
        <begin position="1053"/>
        <end position="1082"/>
    </location>
</feature>
<feature type="transmembrane region" description="Helical" evidence="9">
    <location>
        <begin position="940"/>
        <end position="964"/>
    </location>
</feature>
<dbReference type="Gene3D" id="3.30.70.1430">
    <property type="entry name" value="Multidrug efflux transporter AcrB pore domain"/>
    <property type="match status" value="2"/>
</dbReference>
<keyword evidence="6 9" id="KW-0812">Transmembrane</keyword>
<evidence type="ECO:0000313" key="13">
    <source>
        <dbReference type="Proteomes" id="UP000198788"/>
    </source>
</evidence>
<dbReference type="GO" id="GO:0009636">
    <property type="term" value="P:response to toxic substance"/>
    <property type="evidence" value="ECO:0007669"/>
    <property type="project" value="UniProtKB-ARBA"/>
</dbReference>
<keyword evidence="8 9" id="KW-0472">Membrane</keyword>
<proteinExistence type="inferred from homology"/>
<dbReference type="STRING" id="871741.SAMN05192570_2605"/>
<comment type="similarity">
    <text evidence="2 9">Belongs to the resistance-nodulation-cell division (RND) (TC 2.A.6) family.</text>
</comment>
<dbReference type="SUPFAM" id="SSF82866">
    <property type="entry name" value="Multidrug efflux transporter AcrB transmembrane domain"/>
    <property type="match status" value="2"/>
</dbReference>
<dbReference type="PROSITE" id="PS50156">
    <property type="entry name" value="SSD"/>
    <property type="match status" value="1"/>
</dbReference>
<dbReference type="EMBL" id="FOZV01000005">
    <property type="protein sequence ID" value="SFS78428.1"/>
    <property type="molecule type" value="Genomic_DNA"/>
</dbReference>
<dbReference type="PANTHER" id="PTHR32063">
    <property type="match status" value="1"/>
</dbReference>
<dbReference type="GO" id="GO:0042910">
    <property type="term" value="F:xenobiotic transmembrane transporter activity"/>
    <property type="evidence" value="ECO:0007669"/>
    <property type="project" value="TreeGrafter"/>
</dbReference>
<dbReference type="InterPro" id="IPR027463">
    <property type="entry name" value="AcrB_DN_DC_subdom"/>
</dbReference>
<feature type="transmembrane region" description="Helical" evidence="9">
    <location>
        <begin position="1025"/>
        <end position="1047"/>
    </location>
</feature>
<evidence type="ECO:0000256" key="3">
    <source>
        <dbReference type="ARBA" id="ARBA00022448"/>
    </source>
</evidence>
<reference evidence="13" key="1">
    <citation type="submission" date="2016-10" db="EMBL/GenBank/DDBJ databases">
        <authorList>
            <person name="Varghese N."/>
            <person name="Submissions S."/>
        </authorList>
    </citation>
    <scope>NUCLEOTIDE SEQUENCE [LARGE SCALE GENOMIC DNA]</scope>
    <source>
        <strain evidence="13">CGMCC 1.10683</strain>
    </source>
</reference>
<evidence type="ECO:0000256" key="4">
    <source>
        <dbReference type="ARBA" id="ARBA00022475"/>
    </source>
</evidence>
<feature type="transmembrane region" description="Helical" evidence="9">
    <location>
        <begin position="12"/>
        <end position="32"/>
    </location>
</feature>
<feature type="domain" description="SSD" evidence="11">
    <location>
        <begin position="369"/>
        <end position="498"/>
    </location>
</feature>
<evidence type="ECO:0000256" key="2">
    <source>
        <dbReference type="ARBA" id="ARBA00010942"/>
    </source>
</evidence>
<evidence type="ECO:0000256" key="9">
    <source>
        <dbReference type="RuleBase" id="RU364070"/>
    </source>
</evidence>
<feature type="transmembrane region" description="Helical" evidence="9">
    <location>
        <begin position="473"/>
        <end position="500"/>
    </location>
</feature>
<dbReference type="Gene3D" id="3.30.70.1320">
    <property type="entry name" value="Multidrug efflux transporter AcrB pore domain like"/>
    <property type="match status" value="1"/>
</dbReference>
<organism evidence="12 13">
    <name type="scientific">Brevundimonas viscosa</name>
    <dbReference type="NCBI Taxonomy" id="871741"/>
    <lineage>
        <taxon>Bacteria</taxon>
        <taxon>Pseudomonadati</taxon>
        <taxon>Pseudomonadota</taxon>
        <taxon>Alphaproteobacteria</taxon>
        <taxon>Caulobacterales</taxon>
        <taxon>Caulobacteraceae</taxon>
        <taxon>Brevundimonas</taxon>
    </lineage>
</organism>
<comment type="subcellular location">
    <subcellularLocation>
        <location evidence="1 9">Cell inner membrane</location>
        <topology evidence="1 9">Multi-pass membrane protein</topology>
    </subcellularLocation>
</comment>
<dbReference type="GO" id="GO:0005886">
    <property type="term" value="C:plasma membrane"/>
    <property type="evidence" value="ECO:0007669"/>
    <property type="project" value="UniProtKB-SubCell"/>
</dbReference>
<feature type="transmembrane region" description="Helical" evidence="9">
    <location>
        <begin position="396"/>
        <end position="420"/>
    </location>
</feature>
<dbReference type="GO" id="GO:0015562">
    <property type="term" value="F:efflux transmembrane transporter activity"/>
    <property type="evidence" value="ECO:0007669"/>
    <property type="project" value="InterPro"/>
</dbReference>
<keyword evidence="3 9" id="KW-0813">Transport</keyword>
<feature type="transmembrane region" description="Helical" evidence="9">
    <location>
        <begin position="370"/>
        <end position="390"/>
    </location>
</feature>
<dbReference type="AlphaFoldDB" id="A0A1I6SNP7"/>
<dbReference type="Gene3D" id="3.30.70.1440">
    <property type="entry name" value="Multidrug efflux transporter AcrB pore domain"/>
    <property type="match status" value="1"/>
</dbReference>
<feature type="transmembrane region" description="Helical" evidence="9">
    <location>
        <begin position="912"/>
        <end position="934"/>
    </location>
</feature>
<dbReference type="Gene3D" id="1.20.1640.10">
    <property type="entry name" value="Multidrug efflux transporter AcrB transmembrane domain"/>
    <property type="match status" value="2"/>
</dbReference>
<keyword evidence="13" id="KW-1185">Reference proteome</keyword>
<dbReference type="OrthoDB" id="9807350at2"/>
<accession>A0A1I6SNP7</accession>
<dbReference type="Gene3D" id="3.30.2090.10">
    <property type="entry name" value="Multidrug efflux transporter AcrB TolC docking domain, DN and DC subdomains"/>
    <property type="match status" value="2"/>
</dbReference>
<feature type="transmembrane region" description="Helical" evidence="9">
    <location>
        <begin position="985"/>
        <end position="1005"/>
    </location>
</feature>
<feature type="transmembrane region" description="Helical" evidence="9">
    <location>
        <begin position="548"/>
        <end position="571"/>
    </location>
</feature>
<feature type="transmembrane region" description="Helical" evidence="9">
    <location>
        <begin position="885"/>
        <end position="905"/>
    </location>
</feature>
<dbReference type="PANTHER" id="PTHR32063:SF11">
    <property type="entry name" value="CATION OR DRUG EFFLUX SYSTEM PROTEIN"/>
    <property type="match status" value="1"/>
</dbReference>
<dbReference type="FunFam" id="3.30.70.1430:FF:000001">
    <property type="entry name" value="Efflux pump membrane transporter"/>
    <property type="match status" value="1"/>
</dbReference>
<dbReference type="Proteomes" id="UP000198788">
    <property type="component" value="Unassembled WGS sequence"/>
</dbReference>
<sequence length="1082" mass="114941">MNISRFFIDRPIFAAVISVFITLMGVFAYPLLPLSQYPEIAPPTITINTAYPGASAETLAETVAAPIEQEVNGVEGMLYLSSSSTSDGAVAITVTFNPGTDLDAAQVLVQNRVALAEPRLPEQVRQIGVTVNKQESGFLMILGLTSPDRSLDNDYVGNYAQSVLRDRLLRVEGVGNVQVFGGGNYSMRVWIDPAKAAARNLTGPDIVAALRAQNVQAAAGAIGQPPFATNASAFQLPVQVQGRLSDPEQFNDIVLKTDAEGRVTRVRDVARVELGAQDYGIRGFFDGQRGVGIAIIQQPGANALGTAERVLEEIEAVRPDLPQGMDVHIAYNPTEFVAASVESVQHTLFEAVILVVLVVIVFLQTWRAAIIPIVAIPVALVATFAVQLMLGFSINSLSLFALVLAVGIVVDDAIVVVENVERYIRQGLTPREAAHRSMEEVSGALIAIGLVLVSVFVPTMFVPGIPGIFYREFAIVISTAAVVSLLVSLTLSPAMAALLLKPHKAHDDHARKPGLLGTIVHYGGWAGRQFNEGFDWLSDKYGRLTARLVRTVGIVLVVYVGLLALTGWRLMDTPSGFIPEQDQGFLIGVVQLPPGASLERTEAVMTRASEIIEGTEGVEGMVAFAGLDGSSFSFGSNAATIFVRLDAFDDRKTAEQSAAALAGAITGATYGIEDANIFVIAPPAVQGLGNGNGFQLMVQDRTGAGYRALEGATFAMMGAAAQAPDQVQQVFSTYNTGSPRIAADVDRDKALMMGVQPADVFSTLGVYLGSSYVNDFNFLGRTFRVTAQAEPTARDDIADIANLKTRSASGAMVPIGSVATLREDSGPARVVRYNLFPASELQGQAAPGVSSGQAIATMEQLAEATLPPGFSYEWTGLALQEKASAGGATVVFALAVVFVFLVLAAQYEAFTLPLAVVLIVPMCILAAMLGINLRGLDNNILVQIGLVVLIALAAKNAILIVEFAKQAEDEGLNRWDAAVRAARTRLRPILMTSFAFIFGVVPLMLATGPGAEMRQSLGTSVFSGMLGVTLFGLIFTPVFYVICRWLASKMPKAPEKDRTVPTTEGLPPHLEAQSASPRTGDA</sequence>
<evidence type="ECO:0000256" key="1">
    <source>
        <dbReference type="ARBA" id="ARBA00004429"/>
    </source>
</evidence>
<keyword evidence="5 9" id="KW-0997">Cell inner membrane</keyword>
<evidence type="ECO:0000256" key="5">
    <source>
        <dbReference type="ARBA" id="ARBA00022519"/>
    </source>
</evidence>
<evidence type="ECO:0000259" key="11">
    <source>
        <dbReference type="PROSITE" id="PS50156"/>
    </source>
</evidence>
<dbReference type="FunFam" id="1.20.1640.10:FF:000001">
    <property type="entry name" value="Efflux pump membrane transporter"/>
    <property type="match status" value="1"/>
</dbReference>
<dbReference type="InterPro" id="IPR004764">
    <property type="entry name" value="MdtF-like"/>
</dbReference>
<keyword evidence="7 9" id="KW-1133">Transmembrane helix</keyword>
<evidence type="ECO:0000256" key="8">
    <source>
        <dbReference type="ARBA" id="ARBA00023136"/>
    </source>
</evidence>
<dbReference type="SUPFAM" id="SSF82693">
    <property type="entry name" value="Multidrug efflux transporter AcrB pore domain, PN1, PN2, PC1 and PC2 subdomains"/>
    <property type="match status" value="4"/>
</dbReference>
<dbReference type="NCBIfam" id="TIGR00915">
    <property type="entry name" value="2A0602"/>
    <property type="match status" value="1"/>
</dbReference>
<evidence type="ECO:0000256" key="6">
    <source>
        <dbReference type="ARBA" id="ARBA00022692"/>
    </source>
</evidence>
<dbReference type="InterPro" id="IPR000731">
    <property type="entry name" value="SSD"/>
</dbReference>
<dbReference type="RefSeq" id="WP_092311448.1">
    <property type="nucleotide sequence ID" value="NZ_FOZV01000005.1"/>
</dbReference>
<dbReference type="InterPro" id="IPR001036">
    <property type="entry name" value="Acrflvin-R"/>
</dbReference>
<feature type="transmembrane region" description="Helical" evidence="9">
    <location>
        <begin position="441"/>
        <end position="461"/>
    </location>
</feature>
<evidence type="ECO:0000256" key="10">
    <source>
        <dbReference type="SAM" id="MobiDB-lite"/>
    </source>
</evidence>
<evidence type="ECO:0000313" key="12">
    <source>
        <dbReference type="EMBL" id="SFS78428.1"/>
    </source>
</evidence>
<evidence type="ECO:0000256" key="7">
    <source>
        <dbReference type="ARBA" id="ARBA00022989"/>
    </source>
</evidence>
<dbReference type="Pfam" id="PF00873">
    <property type="entry name" value="ACR_tran"/>
    <property type="match status" value="1"/>
</dbReference>
<gene>
    <name evidence="12" type="ORF">SAMN05192570_2605</name>
</gene>
<keyword evidence="4" id="KW-1003">Cell membrane</keyword>
<protein>
    <recommendedName>
        <fullName evidence="9">Efflux pump membrane transporter</fullName>
    </recommendedName>
</protein>
<dbReference type="NCBIfam" id="NF000282">
    <property type="entry name" value="RND_permease_1"/>
    <property type="match status" value="1"/>
</dbReference>
<feature type="compositionally biased region" description="Polar residues" evidence="10">
    <location>
        <begin position="1073"/>
        <end position="1082"/>
    </location>
</feature>
<dbReference type="SUPFAM" id="SSF82714">
    <property type="entry name" value="Multidrug efflux transporter AcrB TolC docking domain, DN and DC subdomains"/>
    <property type="match status" value="2"/>
</dbReference>
<feature type="transmembrane region" description="Helical" evidence="9">
    <location>
        <begin position="344"/>
        <end position="363"/>
    </location>
</feature>